<feature type="region of interest" description="Disordered" evidence="1">
    <location>
        <begin position="1"/>
        <end position="68"/>
    </location>
</feature>
<protein>
    <submittedName>
        <fullName evidence="2">Uncharacterized protein</fullName>
    </submittedName>
</protein>
<feature type="compositionally biased region" description="Polar residues" evidence="1">
    <location>
        <begin position="26"/>
        <end position="39"/>
    </location>
</feature>
<dbReference type="Proteomes" id="UP001221757">
    <property type="component" value="Unassembled WGS sequence"/>
</dbReference>
<evidence type="ECO:0000256" key="1">
    <source>
        <dbReference type="SAM" id="MobiDB-lite"/>
    </source>
</evidence>
<evidence type="ECO:0000313" key="2">
    <source>
        <dbReference type="EMBL" id="KAJ7704813.1"/>
    </source>
</evidence>
<keyword evidence="3" id="KW-1185">Reference proteome</keyword>
<feature type="compositionally biased region" description="Polar residues" evidence="1">
    <location>
        <begin position="1"/>
        <end position="12"/>
    </location>
</feature>
<dbReference type="EMBL" id="JARKIE010000009">
    <property type="protein sequence ID" value="KAJ7704813.1"/>
    <property type="molecule type" value="Genomic_DNA"/>
</dbReference>
<gene>
    <name evidence="2" type="ORF">B0H17DRAFT_1126451</name>
</gene>
<proteinExistence type="predicted"/>
<accession>A0AAD7GTK3</accession>
<comment type="caution">
    <text evidence="2">The sequence shown here is derived from an EMBL/GenBank/DDBJ whole genome shotgun (WGS) entry which is preliminary data.</text>
</comment>
<dbReference type="AlphaFoldDB" id="A0AAD7GTK3"/>
<evidence type="ECO:0000313" key="3">
    <source>
        <dbReference type="Proteomes" id="UP001221757"/>
    </source>
</evidence>
<name>A0AAD7GTK3_MYCRO</name>
<organism evidence="2 3">
    <name type="scientific">Mycena rosella</name>
    <name type="common">Pink bonnet</name>
    <name type="synonym">Agaricus rosellus</name>
    <dbReference type="NCBI Taxonomy" id="1033263"/>
    <lineage>
        <taxon>Eukaryota</taxon>
        <taxon>Fungi</taxon>
        <taxon>Dikarya</taxon>
        <taxon>Basidiomycota</taxon>
        <taxon>Agaricomycotina</taxon>
        <taxon>Agaricomycetes</taxon>
        <taxon>Agaricomycetidae</taxon>
        <taxon>Agaricales</taxon>
        <taxon>Marasmiineae</taxon>
        <taxon>Mycenaceae</taxon>
        <taxon>Mycena</taxon>
    </lineage>
</organism>
<sequence>MGQNKLRTTTESVLKVAEDTIEENSKSPVPNSSHTTYSAGSAAEAPADRPPQNPSSAGTPQSLHGYPASRRNLTGLMAIGIQQIFHWNPSEVQIIGFQWVHQREAGVERRSLKAYTEEEK</sequence>
<reference evidence="2" key="1">
    <citation type="submission" date="2023-03" db="EMBL/GenBank/DDBJ databases">
        <title>Massive genome expansion in bonnet fungi (Mycena s.s.) driven by repeated elements and novel gene families across ecological guilds.</title>
        <authorList>
            <consortium name="Lawrence Berkeley National Laboratory"/>
            <person name="Harder C.B."/>
            <person name="Miyauchi S."/>
            <person name="Viragh M."/>
            <person name="Kuo A."/>
            <person name="Thoen E."/>
            <person name="Andreopoulos B."/>
            <person name="Lu D."/>
            <person name="Skrede I."/>
            <person name="Drula E."/>
            <person name="Henrissat B."/>
            <person name="Morin E."/>
            <person name="Kohler A."/>
            <person name="Barry K."/>
            <person name="LaButti K."/>
            <person name="Morin E."/>
            <person name="Salamov A."/>
            <person name="Lipzen A."/>
            <person name="Mereny Z."/>
            <person name="Hegedus B."/>
            <person name="Baldrian P."/>
            <person name="Stursova M."/>
            <person name="Weitz H."/>
            <person name="Taylor A."/>
            <person name="Grigoriev I.V."/>
            <person name="Nagy L.G."/>
            <person name="Martin F."/>
            <person name="Kauserud H."/>
        </authorList>
    </citation>
    <scope>NUCLEOTIDE SEQUENCE</scope>
    <source>
        <strain evidence="2">CBHHK067</strain>
    </source>
</reference>